<dbReference type="GO" id="GO:0017038">
    <property type="term" value="P:protein import"/>
    <property type="evidence" value="ECO:0007669"/>
    <property type="project" value="InterPro"/>
</dbReference>
<dbReference type="InterPro" id="IPR007195">
    <property type="entry name" value="TolB_N"/>
</dbReference>
<name>A0A558HKP5_9GAMM</name>
<organism evidence="8 9">
    <name type="scientific">Cobetia crustatorum</name>
    <dbReference type="NCBI Taxonomy" id="553385"/>
    <lineage>
        <taxon>Bacteria</taxon>
        <taxon>Pseudomonadati</taxon>
        <taxon>Pseudomonadota</taxon>
        <taxon>Gammaproteobacteria</taxon>
        <taxon>Oceanospirillales</taxon>
        <taxon>Halomonadaceae</taxon>
        <taxon>Cobetia</taxon>
    </lineage>
</organism>
<dbReference type="RefSeq" id="WP_024952915.1">
    <property type="nucleotide sequence ID" value="NZ_CAWOWR010000127.1"/>
</dbReference>
<dbReference type="Pfam" id="PF07676">
    <property type="entry name" value="PD40"/>
    <property type="match status" value="4"/>
</dbReference>
<dbReference type="AlphaFoldDB" id="A0A558HKP5"/>
<comment type="caution">
    <text evidence="8">The sequence shown here is derived from an EMBL/GenBank/DDBJ whole genome shotgun (WGS) entry which is preliminary data.</text>
</comment>
<feature type="signal peptide" evidence="5">
    <location>
        <begin position="1"/>
        <end position="22"/>
    </location>
</feature>
<evidence type="ECO:0000259" key="7">
    <source>
        <dbReference type="Pfam" id="PF04052"/>
    </source>
</evidence>
<dbReference type="GO" id="GO:0051301">
    <property type="term" value="P:cell division"/>
    <property type="evidence" value="ECO:0007669"/>
    <property type="project" value="UniProtKB-UniRule"/>
</dbReference>
<dbReference type="Pfam" id="PF04052">
    <property type="entry name" value="TolB_N"/>
    <property type="match status" value="1"/>
</dbReference>
<dbReference type="Gene3D" id="2.120.10.30">
    <property type="entry name" value="TolB, C-terminal domain"/>
    <property type="match status" value="1"/>
</dbReference>
<dbReference type="Proteomes" id="UP000319941">
    <property type="component" value="Unassembled WGS sequence"/>
</dbReference>
<keyword evidence="5" id="KW-0131">Cell cycle</keyword>
<evidence type="ECO:0000313" key="8">
    <source>
        <dbReference type="EMBL" id="TVU69697.1"/>
    </source>
</evidence>
<evidence type="ECO:0000256" key="1">
    <source>
        <dbReference type="ARBA" id="ARBA00004418"/>
    </source>
</evidence>
<dbReference type="NCBIfam" id="TIGR02800">
    <property type="entry name" value="propeller_TolB"/>
    <property type="match status" value="1"/>
</dbReference>
<dbReference type="PANTHER" id="PTHR36842:SF1">
    <property type="entry name" value="PROTEIN TOLB"/>
    <property type="match status" value="1"/>
</dbReference>
<reference evidence="8 9" key="1">
    <citation type="submission" date="2019-07" db="EMBL/GenBank/DDBJ databases">
        <title>Diversity of Bacteria from Kongsfjorden, Arctic.</title>
        <authorList>
            <person name="Yu Y."/>
        </authorList>
    </citation>
    <scope>NUCLEOTIDE SEQUENCE [LARGE SCALE GENOMIC DNA]</scope>
    <source>
        <strain evidence="8 9">SM1923</strain>
    </source>
</reference>
<feature type="chain" id="PRO_5022276998" description="Tol-Pal system protein TolB" evidence="5">
    <location>
        <begin position="23"/>
        <end position="430"/>
    </location>
</feature>
<comment type="subunit">
    <text evidence="5">The Tol-Pal system is composed of five core proteins: the inner membrane proteins TolA, TolQ and TolR, the periplasmic protein TolB and the outer membrane protein Pal. They form a network linking the inner and outer membranes and the peptidoglycan layer.</text>
</comment>
<evidence type="ECO:0000256" key="2">
    <source>
        <dbReference type="ARBA" id="ARBA00009820"/>
    </source>
</evidence>
<comment type="similarity">
    <text evidence="2 5">Belongs to the TolB family.</text>
</comment>
<protein>
    <recommendedName>
        <fullName evidence="5">Tol-Pal system protein TolB</fullName>
    </recommendedName>
</protein>
<dbReference type="HAMAP" id="MF_00671">
    <property type="entry name" value="TolB"/>
    <property type="match status" value="1"/>
</dbReference>
<keyword evidence="3 5" id="KW-0732">Signal</keyword>
<proteinExistence type="inferred from homology"/>
<comment type="function">
    <text evidence="5">Part of the Tol-Pal system, which plays a role in outer membrane invagination during cell division and is important for maintaining outer membrane integrity.</text>
</comment>
<evidence type="ECO:0000256" key="6">
    <source>
        <dbReference type="SAM" id="MobiDB-lite"/>
    </source>
</evidence>
<keyword evidence="5" id="KW-0132">Cell division</keyword>
<keyword evidence="9" id="KW-1185">Reference proteome</keyword>
<dbReference type="PANTHER" id="PTHR36842">
    <property type="entry name" value="PROTEIN TOLB HOMOLOG"/>
    <property type="match status" value="1"/>
</dbReference>
<evidence type="ECO:0000256" key="3">
    <source>
        <dbReference type="ARBA" id="ARBA00022729"/>
    </source>
</evidence>
<dbReference type="SUPFAM" id="SSF69304">
    <property type="entry name" value="Tricorn protease N-terminal domain"/>
    <property type="match status" value="1"/>
</dbReference>
<gene>
    <name evidence="5 8" type="primary">tolB</name>
    <name evidence="8" type="ORF">FQP86_11375</name>
</gene>
<dbReference type="OrthoDB" id="9802240at2"/>
<accession>A0A558HKP5</accession>
<dbReference type="GO" id="GO:0042597">
    <property type="term" value="C:periplasmic space"/>
    <property type="evidence" value="ECO:0007669"/>
    <property type="project" value="UniProtKB-SubCell"/>
</dbReference>
<evidence type="ECO:0000256" key="5">
    <source>
        <dbReference type="HAMAP-Rule" id="MF_00671"/>
    </source>
</evidence>
<dbReference type="EMBL" id="VNFH01000007">
    <property type="protein sequence ID" value="TVU69697.1"/>
    <property type="molecule type" value="Genomic_DNA"/>
</dbReference>
<sequence length="430" mass="46728" precursor="true">MRRLTTWMMAAALLVVTSMARADLTIEITKGNDSATPIAIVPFENLTGGSLPQDLARIVSDDLARSGQFEPIKRDNLVALPGTTQDVFVNDWKRLGASYIVVGQVKSASNGGYSIQYELMDVLGNKRMLGEVITGSNGELRARGHYISDEVFEEITGIRGAFSTKIAYITANGVGDNIRFALYVADSDGHNSQEILASDEPIMSPAWSPDGKKLAYVSFESERPAIYVQELGSGRRAKLTGFRGINGAPAWSPDGRKLAMALSKDGQPEIYVMDIASRQFKRLTNNPAIDTEPDWLPDGSGMVFTSDRAGSPQIYRLDLSGGTERLTFTGNYNSRGRLTSDGETLFMINRSGNGYQVAKQDLKTGRVTSLTETQWDESPSIAPNGTMVIYATQQGTRGVLGEVSADGRAQFSLPSPQGDVREPAWSPYLN</sequence>
<evidence type="ECO:0000313" key="9">
    <source>
        <dbReference type="Proteomes" id="UP000319941"/>
    </source>
</evidence>
<keyword evidence="4 5" id="KW-0574">Periplasm</keyword>
<dbReference type="InterPro" id="IPR011042">
    <property type="entry name" value="6-blade_b-propeller_TolB-like"/>
</dbReference>
<dbReference type="SUPFAM" id="SSF52964">
    <property type="entry name" value="TolB, N-terminal domain"/>
    <property type="match status" value="1"/>
</dbReference>
<feature type="domain" description="TolB N-terminal" evidence="7">
    <location>
        <begin position="24"/>
        <end position="127"/>
    </location>
</feature>
<comment type="subcellular location">
    <subcellularLocation>
        <location evidence="1 5">Periplasm</location>
    </subcellularLocation>
</comment>
<feature type="region of interest" description="Disordered" evidence="6">
    <location>
        <begin position="409"/>
        <end position="430"/>
    </location>
</feature>
<dbReference type="InterPro" id="IPR014167">
    <property type="entry name" value="Tol-Pal_TolB"/>
</dbReference>
<dbReference type="InterPro" id="IPR011659">
    <property type="entry name" value="WD40"/>
</dbReference>
<evidence type="ECO:0000256" key="4">
    <source>
        <dbReference type="ARBA" id="ARBA00022764"/>
    </source>
</evidence>
<dbReference type="STRING" id="553385.GCA_000591415_03091"/>
<dbReference type="Gene3D" id="3.40.50.10070">
    <property type="entry name" value="TolB, N-terminal domain"/>
    <property type="match status" value="1"/>
</dbReference>